<dbReference type="Proteomes" id="UP000789405">
    <property type="component" value="Unassembled WGS sequence"/>
</dbReference>
<sequence>MNRHNRLKEIKLSMKQYKQTNVALPILNNDVSMVDNNSDDEEEETNEENKQAINVDNWNEIVQ</sequence>
<keyword evidence="3" id="KW-1185">Reference proteome</keyword>
<evidence type="ECO:0000256" key="1">
    <source>
        <dbReference type="SAM" id="MobiDB-lite"/>
    </source>
</evidence>
<reference evidence="2" key="1">
    <citation type="submission" date="2021-06" db="EMBL/GenBank/DDBJ databases">
        <authorList>
            <person name="Kallberg Y."/>
            <person name="Tangrot J."/>
            <person name="Rosling A."/>
        </authorList>
    </citation>
    <scope>NUCLEOTIDE SEQUENCE</scope>
    <source>
        <strain evidence="2">MA453B</strain>
    </source>
</reference>
<evidence type="ECO:0000313" key="3">
    <source>
        <dbReference type="Proteomes" id="UP000789405"/>
    </source>
</evidence>
<dbReference type="EMBL" id="CAJVPY010015781">
    <property type="protein sequence ID" value="CAG8753636.1"/>
    <property type="molecule type" value="Genomic_DNA"/>
</dbReference>
<feature type="compositionally biased region" description="Polar residues" evidence="1">
    <location>
        <begin position="51"/>
        <end position="63"/>
    </location>
</feature>
<organism evidence="2 3">
    <name type="scientific">Dentiscutata erythropus</name>
    <dbReference type="NCBI Taxonomy" id="1348616"/>
    <lineage>
        <taxon>Eukaryota</taxon>
        <taxon>Fungi</taxon>
        <taxon>Fungi incertae sedis</taxon>
        <taxon>Mucoromycota</taxon>
        <taxon>Glomeromycotina</taxon>
        <taxon>Glomeromycetes</taxon>
        <taxon>Diversisporales</taxon>
        <taxon>Gigasporaceae</taxon>
        <taxon>Dentiscutata</taxon>
    </lineage>
</organism>
<comment type="caution">
    <text evidence="2">The sequence shown here is derived from an EMBL/GenBank/DDBJ whole genome shotgun (WGS) entry which is preliminary data.</text>
</comment>
<feature type="region of interest" description="Disordered" evidence="1">
    <location>
        <begin position="35"/>
        <end position="63"/>
    </location>
</feature>
<accession>A0A9N9IVQ4</accession>
<gene>
    <name evidence="2" type="ORF">DERYTH_LOCUS17122</name>
</gene>
<dbReference type="AlphaFoldDB" id="A0A9N9IVQ4"/>
<protein>
    <submittedName>
        <fullName evidence="2">23163_t:CDS:1</fullName>
    </submittedName>
</protein>
<feature type="non-terminal residue" evidence="2">
    <location>
        <position position="63"/>
    </location>
</feature>
<feature type="compositionally biased region" description="Acidic residues" evidence="1">
    <location>
        <begin position="37"/>
        <end position="46"/>
    </location>
</feature>
<evidence type="ECO:0000313" key="2">
    <source>
        <dbReference type="EMBL" id="CAG8753636.1"/>
    </source>
</evidence>
<name>A0A9N9IVQ4_9GLOM</name>
<proteinExistence type="predicted"/>